<evidence type="ECO:0000313" key="4">
    <source>
        <dbReference type="EMBL" id="NIJ01466.1"/>
    </source>
</evidence>
<dbReference type="Gene3D" id="2.120.10.30">
    <property type="entry name" value="TolB, C-terminal domain"/>
    <property type="match status" value="1"/>
</dbReference>
<feature type="domain" description="SMP-30/Gluconolactonase/LRE-like region" evidence="3">
    <location>
        <begin position="24"/>
        <end position="279"/>
    </location>
</feature>
<dbReference type="Pfam" id="PF08450">
    <property type="entry name" value="SGL"/>
    <property type="match status" value="1"/>
</dbReference>
<gene>
    <name evidence="4" type="ORF">FHR86_001787</name>
</gene>
<dbReference type="SUPFAM" id="SSF63829">
    <property type="entry name" value="Calcium-dependent phosphotriesterase"/>
    <property type="match status" value="1"/>
</dbReference>
<dbReference type="InterPro" id="IPR051262">
    <property type="entry name" value="SMP-30/CGR1_Lactonase"/>
</dbReference>
<evidence type="ECO:0000256" key="1">
    <source>
        <dbReference type="ARBA" id="ARBA00008853"/>
    </source>
</evidence>
<keyword evidence="5" id="KW-1185">Reference proteome</keyword>
<protein>
    <submittedName>
        <fullName evidence="4">Gluconolactonase</fullName>
        <ecNumber evidence="4">3.1.1.17</ecNumber>
    </submittedName>
</protein>
<dbReference type="Proteomes" id="UP000802392">
    <property type="component" value="Unassembled WGS sequence"/>
</dbReference>
<dbReference type="EMBL" id="JAAOZD010000003">
    <property type="protein sequence ID" value="NIJ01466.1"/>
    <property type="molecule type" value="Genomic_DNA"/>
</dbReference>
<proteinExistence type="inferred from homology"/>
<comment type="similarity">
    <text evidence="1">Belongs to the SMP-30/CGR1 family.</text>
</comment>
<organism evidence="4 5">
    <name type="scientific">Paenarthrobacter ilicis</name>
    <dbReference type="NCBI Taxonomy" id="43665"/>
    <lineage>
        <taxon>Bacteria</taxon>
        <taxon>Bacillati</taxon>
        <taxon>Actinomycetota</taxon>
        <taxon>Actinomycetes</taxon>
        <taxon>Micrococcales</taxon>
        <taxon>Micrococcaceae</taxon>
        <taxon>Paenarthrobacter</taxon>
    </lineage>
</organism>
<evidence type="ECO:0000256" key="2">
    <source>
        <dbReference type="ARBA" id="ARBA00022801"/>
    </source>
</evidence>
<dbReference type="InterPro" id="IPR013658">
    <property type="entry name" value="SGL"/>
</dbReference>
<dbReference type="PRINTS" id="PR01790">
    <property type="entry name" value="SMP30FAMILY"/>
</dbReference>
<comment type="caution">
    <text evidence="4">The sequence shown here is derived from an EMBL/GenBank/DDBJ whole genome shotgun (WGS) entry which is preliminary data.</text>
</comment>
<accession>A0ABX0TI01</accession>
<name>A0ABX0TI01_9MICC</name>
<evidence type="ECO:0000313" key="5">
    <source>
        <dbReference type="Proteomes" id="UP000802392"/>
    </source>
</evidence>
<dbReference type="InterPro" id="IPR011042">
    <property type="entry name" value="6-blade_b-propeller_TolB-like"/>
</dbReference>
<sequence length="296" mass="31972">MDKATPATPLIEGSLEKLFEGTVWAEGPVWIPESQTVRWSDIPNNRILEFNPATGATREYATGVEYTNGRTLDRDGSVVQCSHGRRRMERDHDGGVSAIVDSFGEHRLNSPNDVVVAADGTVWFTDPPYGILPRTVEGHEGNQEYGGCYVFRFDPAADGLRPVITDLVHPNGLAFSPDESLLYVSDTAGPSRGVPFRIAVFPVADGKCGAGETFVELDEDSVSDGFRVDTEGRVWTSAGSSVRVYAPDGGLLAAVDVPERVSNLCFGGPDGQDLYLTATTSLYRLRTAAQDAAWRG</sequence>
<dbReference type="EC" id="3.1.1.17" evidence="4"/>
<dbReference type="RefSeq" id="WP_167265244.1">
    <property type="nucleotide sequence ID" value="NZ_BAAAVO010000013.1"/>
</dbReference>
<reference evidence="4 5" key="1">
    <citation type="submission" date="2020-03" db="EMBL/GenBank/DDBJ databases">
        <title>Genomic Encyclopedia of Type Strains, Phase III (KMG-III): the genomes of soil and plant-associated and newly described type strains.</title>
        <authorList>
            <person name="Whitman W."/>
        </authorList>
    </citation>
    <scope>NUCLEOTIDE SEQUENCE [LARGE SCALE GENOMIC DNA]</scope>
    <source>
        <strain evidence="4 5">CECT 4207</strain>
    </source>
</reference>
<dbReference type="GO" id="GO:0004341">
    <property type="term" value="F:gluconolactonase activity"/>
    <property type="evidence" value="ECO:0007669"/>
    <property type="project" value="UniProtKB-EC"/>
</dbReference>
<dbReference type="InterPro" id="IPR005511">
    <property type="entry name" value="SMP-30"/>
</dbReference>
<dbReference type="PANTHER" id="PTHR47572:SF4">
    <property type="entry name" value="LACTONASE DRP35"/>
    <property type="match status" value="1"/>
</dbReference>
<keyword evidence="2 4" id="KW-0378">Hydrolase</keyword>
<evidence type="ECO:0000259" key="3">
    <source>
        <dbReference type="Pfam" id="PF08450"/>
    </source>
</evidence>
<dbReference type="PANTHER" id="PTHR47572">
    <property type="entry name" value="LIPOPROTEIN-RELATED"/>
    <property type="match status" value="1"/>
</dbReference>